<dbReference type="InterPro" id="IPR039246">
    <property type="entry name" value="Flagellar_FlgA"/>
</dbReference>
<evidence type="ECO:0000256" key="1">
    <source>
        <dbReference type="ARBA" id="ARBA00004418"/>
    </source>
</evidence>
<evidence type="ECO:0000256" key="4">
    <source>
        <dbReference type="SAM" id="SignalP"/>
    </source>
</evidence>
<accession>A0ABU0YHX5</accession>
<keyword evidence="3" id="KW-0574">Periplasm</keyword>
<dbReference type="Pfam" id="PF13144">
    <property type="entry name" value="ChapFlgA"/>
    <property type="match status" value="1"/>
</dbReference>
<keyword evidence="7" id="KW-1185">Reference proteome</keyword>
<dbReference type="InterPro" id="IPR013974">
    <property type="entry name" value="SAF"/>
</dbReference>
<feature type="domain" description="SAF" evidence="5">
    <location>
        <begin position="199"/>
        <end position="261"/>
    </location>
</feature>
<reference evidence="7" key="1">
    <citation type="submission" date="2023-08" db="EMBL/GenBank/DDBJ databases">
        <title>Rhodospirillaceae gen. nov., a novel taxon isolated from the Yangtze River Yuezi River estuary sludge.</title>
        <authorList>
            <person name="Ruan L."/>
        </authorList>
    </citation>
    <scope>NUCLEOTIDE SEQUENCE [LARGE SCALE GENOMIC DNA]</scope>
    <source>
        <strain evidence="7">R-7</strain>
    </source>
</reference>
<gene>
    <name evidence="6" type="primary">flgA</name>
    <name evidence="6" type="ORF">Q8A70_06575</name>
</gene>
<dbReference type="Proteomes" id="UP001230156">
    <property type="component" value="Unassembled WGS sequence"/>
</dbReference>
<dbReference type="InterPro" id="IPR017585">
    <property type="entry name" value="SAF_FlgA"/>
</dbReference>
<comment type="subcellular location">
    <subcellularLocation>
        <location evidence="1">Periplasm</location>
    </subcellularLocation>
</comment>
<feature type="chain" id="PRO_5047493592" evidence="4">
    <location>
        <begin position="26"/>
        <end position="331"/>
    </location>
</feature>
<dbReference type="SMART" id="SM00858">
    <property type="entry name" value="SAF"/>
    <property type="match status" value="1"/>
</dbReference>
<dbReference type="NCBIfam" id="TIGR03170">
    <property type="entry name" value="flgA_cterm"/>
    <property type="match status" value="1"/>
</dbReference>
<dbReference type="PANTHER" id="PTHR36307">
    <property type="entry name" value="FLAGELLA BASAL BODY P-RING FORMATION PROTEIN FLGA"/>
    <property type="match status" value="1"/>
</dbReference>
<keyword evidence="6" id="KW-0282">Flagellum</keyword>
<dbReference type="PANTHER" id="PTHR36307:SF1">
    <property type="entry name" value="FLAGELLA BASAL BODY P-RING FORMATION PROTEIN FLGA"/>
    <property type="match status" value="1"/>
</dbReference>
<sequence>MIRFAFLLLTLVLSAWLAFSLPAGAQEIDPAAEPGEGGLTLKQSVMVSDDVVRLGDLFEQPLSMGDAPVAQAPLPGQTIVLDNRFLRSLTRAYALDWTPADKYQRILVARQAQKIDPSQVTQQVKDALRDYLGTDKEVEIAFDVGDTNLVLPTNVPATLAVQDIRFDPTSQRFAAQLVVPASGPTLISRLVAGSVYETVQLPVLARAVAPGEVIQSSDIDWMAVRIDRVAANGVTDPKQLVGMTARRPLRANQMLRMSDIAMAPAIIRGSMITLMVQTENMTLTAQGRALEDAAVGQPIRVINTMSNKPLTGVVKDQTTVVIPVAGAMALN</sequence>
<keyword evidence="2 4" id="KW-0732">Signal</keyword>
<keyword evidence="6" id="KW-0969">Cilium</keyword>
<dbReference type="Gene3D" id="3.90.1210.10">
    <property type="entry name" value="Antifreeze-like/N-acetylneuraminic acid synthase C-terminal domain"/>
    <property type="match status" value="1"/>
</dbReference>
<dbReference type="CDD" id="cd11614">
    <property type="entry name" value="SAF_CpaB_FlgA_like"/>
    <property type="match status" value="1"/>
</dbReference>
<name>A0ABU0YHX5_9PROT</name>
<protein>
    <submittedName>
        <fullName evidence="6">Flagellar basal body P-ring formation chaperone FlgA</fullName>
    </submittedName>
</protein>
<proteinExistence type="predicted"/>
<dbReference type="Gene3D" id="2.30.30.760">
    <property type="match status" value="1"/>
</dbReference>
<evidence type="ECO:0000256" key="2">
    <source>
        <dbReference type="ARBA" id="ARBA00022729"/>
    </source>
</evidence>
<evidence type="ECO:0000259" key="5">
    <source>
        <dbReference type="SMART" id="SM00858"/>
    </source>
</evidence>
<evidence type="ECO:0000313" key="6">
    <source>
        <dbReference type="EMBL" id="MDQ7247322.1"/>
    </source>
</evidence>
<dbReference type="EMBL" id="JAUYVI010000002">
    <property type="protein sequence ID" value="MDQ7247322.1"/>
    <property type="molecule type" value="Genomic_DNA"/>
</dbReference>
<dbReference type="RefSeq" id="WP_379954722.1">
    <property type="nucleotide sequence ID" value="NZ_JAUYVI010000002.1"/>
</dbReference>
<evidence type="ECO:0000256" key="3">
    <source>
        <dbReference type="ARBA" id="ARBA00022764"/>
    </source>
</evidence>
<evidence type="ECO:0000313" key="7">
    <source>
        <dbReference type="Proteomes" id="UP001230156"/>
    </source>
</evidence>
<comment type="caution">
    <text evidence="6">The sequence shown here is derived from an EMBL/GenBank/DDBJ whole genome shotgun (WGS) entry which is preliminary data.</text>
</comment>
<keyword evidence="6" id="KW-0966">Cell projection</keyword>
<feature type="signal peptide" evidence="4">
    <location>
        <begin position="1"/>
        <end position="25"/>
    </location>
</feature>
<organism evidence="6 7">
    <name type="scientific">Dongia sedimenti</name>
    <dbReference type="NCBI Taxonomy" id="3064282"/>
    <lineage>
        <taxon>Bacteria</taxon>
        <taxon>Pseudomonadati</taxon>
        <taxon>Pseudomonadota</taxon>
        <taxon>Alphaproteobacteria</taxon>
        <taxon>Rhodospirillales</taxon>
        <taxon>Dongiaceae</taxon>
        <taxon>Dongia</taxon>
    </lineage>
</organism>